<dbReference type="SUPFAM" id="SSF48652">
    <property type="entry name" value="Tetraspanin"/>
    <property type="match status" value="1"/>
</dbReference>
<dbReference type="GeneID" id="118468231"/>
<evidence type="ECO:0000313" key="9">
    <source>
        <dbReference type="Proteomes" id="UP000069272"/>
    </source>
</evidence>
<evidence type="ECO:0000256" key="5">
    <source>
        <dbReference type="ARBA" id="ARBA00023136"/>
    </source>
</evidence>
<dbReference type="KEGG" id="aali:118468231"/>
<dbReference type="OrthoDB" id="9972904at2759"/>
<sequence length="260" mass="29434">MHASRRALNLIKYLLLMLSFMCFVIEIIQIVVGAVLHHLFSTYTVFIDNDFVRATHFLIAVGVVLVFLTIFGLTGIIFENVTMIFLYAGFFALVVILEIMLAVTAFSMVNRVDSMLYRRMRIVLERFHTDSFMRASFNHLQRQMNCCGVNSYEDWSVAHPGYALPSSCCSGLGSWENANENCVPRERGCMDPLSDFIGSRVQMIATGTTVIIVFQVICIITAIIMGVRLGLWKRQQRILEGSVARGVQQPEPIMTEKPKF</sequence>
<keyword evidence="3 7" id="KW-0812">Transmembrane</keyword>
<keyword evidence="4 7" id="KW-1133">Transmembrane helix</keyword>
<feature type="transmembrane region" description="Helical" evidence="7">
    <location>
        <begin position="56"/>
        <end position="78"/>
    </location>
</feature>
<feature type="transmembrane region" description="Helical" evidence="7">
    <location>
        <begin position="203"/>
        <end position="227"/>
    </location>
</feature>
<dbReference type="Proteomes" id="UP000069272">
    <property type="component" value="Chromosome 2L"/>
</dbReference>
<evidence type="ECO:0000256" key="7">
    <source>
        <dbReference type="RuleBase" id="RU361218"/>
    </source>
</evidence>
<evidence type="ECO:0000256" key="3">
    <source>
        <dbReference type="ARBA" id="ARBA00022692"/>
    </source>
</evidence>
<dbReference type="GO" id="GO:0005886">
    <property type="term" value="C:plasma membrane"/>
    <property type="evidence" value="ECO:0007669"/>
    <property type="project" value="TreeGrafter"/>
</dbReference>
<evidence type="ECO:0000256" key="1">
    <source>
        <dbReference type="ARBA" id="ARBA00004141"/>
    </source>
</evidence>
<dbReference type="AlphaFoldDB" id="A0A2C9GH54"/>
<name>A0A2C9GH54_ANOAL</name>
<dbReference type="VEuPathDB" id="VectorBase:AALB016055"/>
<dbReference type="InterPro" id="IPR018499">
    <property type="entry name" value="Tetraspanin/Peripherin"/>
</dbReference>
<comment type="similarity">
    <text evidence="2 7">Belongs to the tetraspanin (TM4SF) family.</text>
</comment>
<evidence type="ECO:0000313" key="8">
    <source>
        <dbReference type="EnsemblMetazoa" id="AALB016055-PA"/>
    </source>
</evidence>
<dbReference type="VEuPathDB" id="VectorBase:AALB20_037118"/>
<reference evidence="8 9" key="1">
    <citation type="journal article" date="2017" name="G3 (Bethesda)">
        <title>The Physical Genome Mapping of Anopheles albimanus Corrected Scaffold Misassemblies and Identified Interarm Rearrangements in Genus Anopheles.</title>
        <authorList>
            <person name="Artemov G.N."/>
            <person name="Peery A.N."/>
            <person name="Jiang X."/>
            <person name="Tu Z."/>
            <person name="Stegniy V.N."/>
            <person name="Sharakhova M.V."/>
            <person name="Sharakhov I.V."/>
        </authorList>
    </citation>
    <scope>NUCLEOTIDE SEQUENCE [LARGE SCALE GENOMIC DNA]</scope>
    <source>
        <strain evidence="8 9">ALBI9_A</strain>
    </source>
</reference>
<evidence type="ECO:0000256" key="2">
    <source>
        <dbReference type="ARBA" id="ARBA00006840"/>
    </source>
</evidence>
<keyword evidence="9" id="KW-1185">Reference proteome</keyword>
<feature type="transmembrane region" description="Helical" evidence="7">
    <location>
        <begin position="85"/>
        <end position="109"/>
    </location>
</feature>
<feature type="disulfide bond" evidence="6">
    <location>
        <begin position="147"/>
        <end position="168"/>
    </location>
</feature>
<dbReference type="PANTHER" id="PTHR19282:SF551">
    <property type="entry name" value="RE08073P-RELATED"/>
    <property type="match status" value="1"/>
</dbReference>
<dbReference type="Pfam" id="PF00335">
    <property type="entry name" value="Tetraspanin"/>
    <property type="match status" value="1"/>
</dbReference>
<evidence type="ECO:0000256" key="6">
    <source>
        <dbReference type="PIRSR" id="PIRSR002419-1"/>
    </source>
</evidence>
<dbReference type="InterPro" id="IPR000301">
    <property type="entry name" value="Tetraspanin_animals"/>
</dbReference>
<feature type="transmembrane region" description="Helical" evidence="7">
    <location>
        <begin position="12"/>
        <end position="36"/>
    </location>
</feature>
<dbReference type="STRING" id="7167.A0A2C9GH54"/>
<dbReference type="PRINTS" id="PR00259">
    <property type="entry name" value="TMFOUR"/>
</dbReference>
<organism evidence="8 9">
    <name type="scientific">Anopheles albimanus</name>
    <name type="common">New world malaria mosquito</name>
    <dbReference type="NCBI Taxonomy" id="7167"/>
    <lineage>
        <taxon>Eukaryota</taxon>
        <taxon>Metazoa</taxon>
        <taxon>Ecdysozoa</taxon>
        <taxon>Arthropoda</taxon>
        <taxon>Hexapoda</taxon>
        <taxon>Insecta</taxon>
        <taxon>Pterygota</taxon>
        <taxon>Neoptera</taxon>
        <taxon>Endopterygota</taxon>
        <taxon>Diptera</taxon>
        <taxon>Nematocera</taxon>
        <taxon>Culicoidea</taxon>
        <taxon>Culicidae</taxon>
        <taxon>Anophelinae</taxon>
        <taxon>Anopheles</taxon>
    </lineage>
</organism>
<evidence type="ECO:0000256" key="4">
    <source>
        <dbReference type="ARBA" id="ARBA00022989"/>
    </source>
</evidence>
<keyword evidence="5 7" id="KW-0472">Membrane</keyword>
<dbReference type="InterPro" id="IPR008952">
    <property type="entry name" value="Tetraspanin_EC2_sf"/>
</dbReference>
<reference evidence="8" key="2">
    <citation type="submission" date="2022-08" db="UniProtKB">
        <authorList>
            <consortium name="EnsemblMetazoa"/>
        </authorList>
    </citation>
    <scope>IDENTIFICATION</scope>
    <source>
        <strain evidence="8">STECLA/ALBI9_A</strain>
    </source>
</reference>
<accession>A0A2C9GH54</accession>
<dbReference type="CDD" id="cd03127">
    <property type="entry name" value="tetraspanin_LEL"/>
    <property type="match status" value="1"/>
</dbReference>
<dbReference type="EnsemblMetazoa" id="AALB016055-RA">
    <property type="protein sequence ID" value="AALB016055-PA"/>
    <property type="gene ID" value="AALB016055"/>
</dbReference>
<protein>
    <recommendedName>
        <fullName evidence="7">Tetraspanin</fullName>
    </recommendedName>
</protein>
<keyword evidence="6" id="KW-1015">Disulfide bond</keyword>
<comment type="subcellular location">
    <subcellularLocation>
        <location evidence="1 7">Membrane</location>
        <topology evidence="1 7">Multi-pass membrane protein</topology>
    </subcellularLocation>
</comment>
<dbReference type="Gene3D" id="1.10.1450.10">
    <property type="entry name" value="Tetraspanin"/>
    <property type="match status" value="1"/>
</dbReference>
<dbReference type="PIRSF" id="PIRSF002419">
    <property type="entry name" value="Tetraspanin"/>
    <property type="match status" value="1"/>
</dbReference>
<proteinExistence type="inferred from homology"/>
<dbReference type="PANTHER" id="PTHR19282">
    <property type="entry name" value="TETRASPANIN"/>
    <property type="match status" value="1"/>
</dbReference>
<dbReference type="RefSeq" id="XP_035794904.1">
    <property type="nucleotide sequence ID" value="XM_035939011.1"/>
</dbReference>